<comment type="caution">
    <text evidence="3">The sequence shown here is derived from an EMBL/GenBank/DDBJ whole genome shotgun (WGS) entry which is preliminary data.</text>
</comment>
<feature type="signal peptide" evidence="2">
    <location>
        <begin position="1"/>
        <end position="18"/>
    </location>
</feature>
<sequence>MKKVFLALLLLVGITALAQEKKGKRMDGEKLTTEQKVDFQVKKMTKDLNLNETQAKEVRTIVTKEVEKREAKKAEMDKKKEQARAERLAQAKENQAALEADMKKILTPDQFAKWEKSREEKKAKVKERMKEQRGKGKLEPINEDK</sequence>
<dbReference type="EMBL" id="JABEVX010000003">
    <property type="protein sequence ID" value="NNT72005.1"/>
    <property type="molecule type" value="Genomic_DNA"/>
</dbReference>
<feature type="compositionally biased region" description="Basic and acidic residues" evidence="1">
    <location>
        <begin position="70"/>
        <end position="90"/>
    </location>
</feature>
<feature type="chain" id="PRO_5031021846" description="DUF4890 domain-containing protein" evidence="2">
    <location>
        <begin position="19"/>
        <end position="145"/>
    </location>
</feature>
<name>A0A7Y3R8Q4_9FLAO</name>
<evidence type="ECO:0000313" key="4">
    <source>
        <dbReference type="Proteomes" id="UP000536509"/>
    </source>
</evidence>
<feature type="region of interest" description="Disordered" evidence="1">
    <location>
        <begin position="70"/>
        <end position="145"/>
    </location>
</feature>
<evidence type="ECO:0000313" key="3">
    <source>
        <dbReference type="EMBL" id="NNT72005.1"/>
    </source>
</evidence>
<feature type="compositionally biased region" description="Basic and acidic residues" evidence="1">
    <location>
        <begin position="100"/>
        <end position="145"/>
    </location>
</feature>
<dbReference type="Proteomes" id="UP000536509">
    <property type="component" value="Unassembled WGS sequence"/>
</dbReference>
<proteinExistence type="predicted"/>
<evidence type="ECO:0000256" key="2">
    <source>
        <dbReference type="SAM" id="SignalP"/>
    </source>
</evidence>
<protein>
    <recommendedName>
        <fullName evidence="5">DUF4890 domain-containing protein</fullName>
    </recommendedName>
</protein>
<organism evidence="3 4">
    <name type="scientific">Flavobacterium rivulicola</name>
    <dbReference type="NCBI Taxonomy" id="2732161"/>
    <lineage>
        <taxon>Bacteria</taxon>
        <taxon>Pseudomonadati</taxon>
        <taxon>Bacteroidota</taxon>
        <taxon>Flavobacteriia</taxon>
        <taxon>Flavobacteriales</taxon>
        <taxon>Flavobacteriaceae</taxon>
        <taxon>Flavobacterium</taxon>
    </lineage>
</organism>
<keyword evidence="2" id="KW-0732">Signal</keyword>
<evidence type="ECO:0000256" key="1">
    <source>
        <dbReference type="SAM" id="MobiDB-lite"/>
    </source>
</evidence>
<accession>A0A7Y3R8Q4</accession>
<dbReference type="AlphaFoldDB" id="A0A7Y3R8Q4"/>
<gene>
    <name evidence="3" type="ORF">HKT18_07235</name>
</gene>
<keyword evidence="4" id="KW-1185">Reference proteome</keyword>
<dbReference type="RefSeq" id="WP_171222189.1">
    <property type="nucleotide sequence ID" value="NZ_CP121446.1"/>
</dbReference>
<evidence type="ECO:0008006" key="5">
    <source>
        <dbReference type="Google" id="ProtNLM"/>
    </source>
</evidence>
<reference evidence="3 4" key="1">
    <citation type="submission" date="2020-05" db="EMBL/GenBank/DDBJ databases">
        <title>Draft genome of Flavobacterium sp. IMCC34852.</title>
        <authorList>
            <person name="Song J."/>
            <person name="Cho J.-C."/>
        </authorList>
    </citation>
    <scope>NUCLEOTIDE SEQUENCE [LARGE SCALE GENOMIC DNA]</scope>
    <source>
        <strain evidence="3 4">IMCC34852</strain>
    </source>
</reference>